<name>A0ABM8Z0I7_9PROT</name>
<proteinExistence type="predicted"/>
<organism evidence="2 3">
    <name type="scientific">Candidatus Nitrotoga arctica</name>
    <dbReference type="NCBI Taxonomy" id="453162"/>
    <lineage>
        <taxon>Bacteria</taxon>
        <taxon>Pseudomonadati</taxon>
        <taxon>Pseudomonadota</taxon>
        <taxon>Betaproteobacteria</taxon>
        <taxon>Nitrosomonadales</taxon>
        <taxon>Gallionellaceae</taxon>
        <taxon>Candidatus Nitrotoga</taxon>
    </lineage>
</organism>
<keyword evidence="1" id="KW-0812">Transmembrane</keyword>
<accession>A0ABM8Z0I7</accession>
<protein>
    <submittedName>
        <fullName evidence="2">Uncharacterized protein</fullName>
    </submittedName>
</protein>
<keyword evidence="3" id="KW-1185">Reference proteome</keyword>
<dbReference type="RefSeq" id="WP_239797154.1">
    <property type="nucleotide sequence ID" value="NZ_OU912926.1"/>
</dbReference>
<dbReference type="EMBL" id="OU912926">
    <property type="protein sequence ID" value="CAG9933372.1"/>
    <property type="molecule type" value="Genomic_DNA"/>
</dbReference>
<evidence type="ECO:0000313" key="3">
    <source>
        <dbReference type="Proteomes" id="UP000839052"/>
    </source>
</evidence>
<evidence type="ECO:0000313" key="2">
    <source>
        <dbReference type="EMBL" id="CAG9933372.1"/>
    </source>
</evidence>
<keyword evidence="1" id="KW-1133">Transmembrane helix</keyword>
<keyword evidence="1" id="KW-0472">Membrane</keyword>
<dbReference type="Proteomes" id="UP000839052">
    <property type="component" value="Chromosome"/>
</dbReference>
<gene>
    <name evidence="2" type="ORF">NTG6680_2123</name>
</gene>
<sequence>MKKTNEIILQLQSVDQMLMLPESPFYPNRMLSPDAEEFLAEEAATQPYHARVYLKVHLPSEAANRAHEIESAIHKHFAYLKNKSERKLKQTLQLGWRSLLISIVFLSLLISLATFAAQLLPEGGLSITFREALVILGWVALWRPADLLLYEWRPFKREVNLFSRLEQCKVEIII</sequence>
<feature type="transmembrane region" description="Helical" evidence="1">
    <location>
        <begin position="94"/>
        <end position="120"/>
    </location>
</feature>
<reference evidence="2 3" key="1">
    <citation type="submission" date="2021-10" db="EMBL/GenBank/DDBJ databases">
        <authorList>
            <person name="Koch H."/>
        </authorList>
    </citation>
    <scope>NUCLEOTIDE SEQUENCE [LARGE SCALE GENOMIC DNA]</scope>
    <source>
        <strain evidence="2">6680</strain>
    </source>
</reference>
<evidence type="ECO:0000256" key="1">
    <source>
        <dbReference type="SAM" id="Phobius"/>
    </source>
</evidence>